<feature type="region of interest" description="Disordered" evidence="1">
    <location>
        <begin position="283"/>
        <end position="304"/>
    </location>
</feature>
<protein>
    <submittedName>
        <fullName evidence="2">Uncharacterized protein</fullName>
    </submittedName>
</protein>
<evidence type="ECO:0000313" key="2">
    <source>
        <dbReference type="EMBL" id="GEU92950.1"/>
    </source>
</evidence>
<feature type="region of interest" description="Disordered" evidence="1">
    <location>
        <begin position="448"/>
        <end position="497"/>
    </location>
</feature>
<gene>
    <name evidence="2" type="ORF">Tci_064928</name>
</gene>
<evidence type="ECO:0000256" key="1">
    <source>
        <dbReference type="SAM" id="MobiDB-lite"/>
    </source>
</evidence>
<organism evidence="2">
    <name type="scientific">Tanacetum cinerariifolium</name>
    <name type="common">Dalmatian daisy</name>
    <name type="synonym">Chrysanthemum cinerariifolium</name>
    <dbReference type="NCBI Taxonomy" id="118510"/>
    <lineage>
        <taxon>Eukaryota</taxon>
        <taxon>Viridiplantae</taxon>
        <taxon>Streptophyta</taxon>
        <taxon>Embryophyta</taxon>
        <taxon>Tracheophyta</taxon>
        <taxon>Spermatophyta</taxon>
        <taxon>Magnoliopsida</taxon>
        <taxon>eudicotyledons</taxon>
        <taxon>Gunneridae</taxon>
        <taxon>Pentapetalae</taxon>
        <taxon>asterids</taxon>
        <taxon>campanulids</taxon>
        <taxon>Asterales</taxon>
        <taxon>Asteraceae</taxon>
        <taxon>Asteroideae</taxon>
        <taxon>Anthemideae</taxon>
        <taxon>Anthemidinae</taxon>
        <taxon>Tanacetum</taxon>
    </lineage>
</organism>
<name>A0A6L2P3B7_TANCI</name>
<reference evidence="2" key="1">
    <citation type="journal article" date="2019" name="Sci. Rep.">
        <title>Draft genome of Tanacetum cinerariifolium, the natural source of mosquito coil.</title>
        <authorList>
            <person name="Yamashiro T."/>
            <person name="Shiraishi A."/>
            <person name="Satake H."/>
            <person name="Nakayama K."/>
        </authorList>
    </citation>
    <scope>NUCLEOTIDE SEQUENCE</scope>
</reference>
<dbReference type="AlphaFoldDB" id="A0A6L2P3B7"/>
<feature type="non-terminal residue" evidence="2">
    <location>
        <position position="519"/>
    </location>
</feature>
<sequence length="519" mass="58672">MFNKVVWTTRFPKCRVVVPTGRYVVPTGRVVVPSGRYVVLTGRVVVPTGRVVVSTGRYVVPIGRVVVLTGMYVVPTGRVVVPTGRVVVPAGRYVVPAGRVVVPTGRVVVPTGRRHLKLEDSNGISTFPNTKIFEQLALMGIPTRQETDVRQPSSPTHTHVADEAASIGVDVRHGGAATTVSSLDVGQGCDIALALEINLQQKKKVYSTAFTKLIMKVKKLEKTVKSTKARRRAKIVVTDDEDAAEDTSKQGRKMDTEIEFETEDISTAKTLVYIRRSASKDKGKGIMTESEPKQTTTKLQQRQERVGYEEAVRLQEQLDEEERQRIARVHEEDSSLNIDEWENIQATIKADEELALSIQAEEREKYSEAKKARLLVDLINQRKRHFAQQRAKERRNKPMTQAQQRTYMSNYVKHMGSHTLQQLKRLSFDELKNLFEATMKRVKTFTPMESDVERTIPKIADESSKRAAEEKLEQECSKRQKTGESSEPREKEDVNLTQKDLQQIMMIVLVEEVYVESLQ</sequence>
<comment type="caution">
    <text evidence="2">The sequence shown here is derived from an EMBL/GenBank/DDBJ whole genome shotgun (WGS) entry which is preliminary data.</text>
</comment>
<proteinExistence type="predicted"/>
<accession>A0A6L2P3B7</accession>
<feature type="compositionally biased region" description="Basic and acidic residues" evidence="1">
    <location>
        <begin position="451"/>
        <end position="494"/>
    </location>
</feature>
<dbReference type="EMBL" id="BKCJ010010745">
    <property type="protein sequence ID" value="GEU92950.1"/>
    <property type="molecule type" value="Genomic_DNA"/>
</dbReference>